<reference evidence="10 11" key="1">
    <citation type="submission" date="2019-10" db="EMBL/GenBank/DDBJ databases">
        <title>Cardiobacteriales fam. a chemoheterotrophic member of the order Cardiobacteriales, and proposal of Cardiobacteriales fam. nov.</title>
        <authorList>
            <person name="Wang C."/>
        </authorList>
    </citation>
    <scope>NUCLEOTIDE SEQUENCE [LARGE SCALE GENOMIC DNA]</scope>
    <source>
        <strain evidence="10 11">ML27</strain>
    </source>
</reference>
<dbReference type="InterPro" id="IPR001082">
    <property type="entry name" value="Pilin"/>
</dbReference>
<keyword evidence="4" id="KW-0488">Methylation</keyword>
<evidence type="ECO:0000256" key="4">
    <source>
        <dbReference type="ARBA" id="ARBA00022481"/>
    </source>
</evidence>
<comment type="similarity">
    <text evidence="3">Belongs to the N-Me-Phe pilin family.</text>
</comment>
<protein>
    <submittedName>
        <fullName evidence="10">Prepilin-type N-terminal cleavage/methylation domain-containing protein</fullName>
    </submittedName>
</protein>
<dbReference type="InterPro" id="IPR045584">
    <property type="entry name" value="Pilin-like"/>
</dbReference>
<dbReference type="GO" id="GO:0007155">
    <property type="term" value="P:cell adhesion"/>
    <property type="evidence" value="ECO:0007669"/>
    <property type="project" value="InterPro"/>
</dbReference>
<evidence type="ECO:0000256" key="5">
    <source>
        <dbReference type="ARBA" id="ARBA00022692"/>
    </source>
</evidence>
<evidence type="ECO:0000256" key="8">
    <source>
        <dbReference type="ARBA" id="ARBA00023263"/>
    </source>
</evidence>
<dbReference type="Pfam" id="PF07963">
    <property type="entry name" value="N_methyl"/>
    <property type="match status" value="1"/>
</dbReference>
<comment type="caution">
    <text evidence="10">The sequence shown here is derived from an EMBL/GenBank/DDBJ whole genome shotgun (WGS) entry which is preliminary data.</text>
</comment>
<evidence type="ECO:0000313" key="11">
    <source>
        <dbReference type="Proteomes" id="UP000471298"/>
    </source>
</evidence>
<dbReference type="InParanoid" id="A0A6N7EYI3"/>
<evidence type="ECO:0000313" key="10">
    <source>
        <dbReference type="EMBL" id="MPV85538.1"/>
    </source>
</evidence>
<dbReference type="GO" id="GO:0016020">
    <property type="term" value="C:membrane"/>
    <property type="evidence" value="ECO:0007669"/>
    <property type="project" value="UniProtKB-SubCell"/>
</dbReference>
<proteinExistence type="inferred from homology"/>
<dbReference type="GO" id="GO:0009289">
    <property type="term" value="C:pilus"/>
    <property type="evidence" value="ECO:0007669"/>
    <property type="project" value="UniProtKB-SubCell"/>
</dbReference>
<sequence>MRRQLPLGASNGFTLLELMAVAVIVSIIAATAIPAYLDYTLRAEVLDSINVSATAKKKVNDYYQYTGRFPANNQAAGLPVPEKIRSARVSRVEIKNGVIHVTFSDTLEQRQLAGKVVSFRPVVVKNSPSSPLHFKCGYGDYEGDSDSYNQKMDDVFVIFGKNSTNVNKRLLPASCR</sequence>
<feature type="transmembrane region" description="Helical" evidence="9">
    <location>
        <begin position="12"/>
        <end position="37"/>
    </location>
</feature>
<gene>
    <name evidence="10" type="ORF">GCU85_02155</name>
</gene>
<dbReference type="EMBL" id="WHNW01000002">
    <property type="protein sequence ID" value="MPV85538.1"/>
    <property type="molecule type" value="Genomic_DNA"/>
</dbReference>
<keyword evidence="7 9" id="KW-0472">Membrane</keyword>
<keyword evidence="6 9" id="KW-1133">Transmembrane helix</keyword>
<dbReference type="Pfam" id="PF00114">
    <property type="entry name" value="Pilin"/>
    <property type="match status" value="1"/>
</dbReference>
<dbReference type="AlphaFoldDB" id="A0A6N7EYI3"/>
<dbReference type="Proteomes" id="UP000471298">
    <property type="component" value="Unassembled WGS sequence"/>
</dbReference>
<dbReference type="FunCoup" id="A0A6N7EYI3">
    <property type="interactions" value="22"/>
</dbReference>
<dbReference type="SUPFAM" id="SSF54523">
    <property type="entry name" value="Pili subunits"/>
    <property type="match status" value="1"/>
</dbReference>
<evidence type="ECO:0000256" key="6">
    <source>
        <dbReference type="ARBA" id="ARBA00022989"/>
    </source>
</evidence>
<evidence type="ECO:0000256" key="2">
    <source>
        <dbReference type="ARBA" id="ARBA00004561"/>
    </source>
</evidence>
<evidence type="ECO:0000256" key="9">
    <source>
        <dbReference type="SAM" id="Phobius"/>
    </source>
</evidence>
<keyword evidence="5 9" id="KW-0812">Transmembrane</keyword>
<keyword evidence="8" id="KW-0281">Fimbrium</keyword>
<dbReference type="InterPro" id="IPR012902">
    <property type="entry name" value="N_methyl_site"/>
</dbReference>
<comment type="subcellular location">
    <subcellularLocation>
        <location evidence="2">Fimbrium</location>
    </subcellularLocation>
    <subcellularLocation>
        <location evidence="1">Membrane</location>
        <topology evidence="1">Single-pass membrane protein</topology>
    </subcellularLocation>
</comment>
<keyword evidence="11" id="KW-1185">Reference proteome</keyword>
<evidence type="ECO:0000256" key="7">
    <source>
        <dbReference type="ARBA" id="ARBA00023136"/>
    </source>
</evidence>
<organism evidence="10 11">
    <name type="scientific">Ostreibacterium oceani</name>
    <dbReference type="NCBI Taxonomy" id="2654998"/>
    <lineage>
        <taxon>Bacteria</taxon>
        <taxon>Pseudomonadati</taxon>
        <taxon>Pseudomonadota</taxon>
        <taxon>Gammaproteobacteria</taxon>
        <taxon>Cardiobacteriales</taxon>
        <taxon>Ostreibacteriaceae</taxon>
        <taxon>Ostreibacterium</taxon>
    </lineage>
</organism>
<evidence type="ECO:0000256" key="3">
    <source>
        <dbReference type="ARBA" id="ARBA00005233"/>
    </source>
</evidence>
<dbReference type="NCBIfam" id="TIGR02532">
    <property type="entry name" value="IV_pilin_GFxxxE"/>
    <property type="match status" value="1"/>
</dbReference>
<name>A0A6N7EYI3_9GAMM</name>
<accession>A0A6N7EYI3</accession>
<dbReference type="Gene3D" id="3.30.700.10">
    <property type="entry name" value="Glycoprotein, Type 4 Pilin"/>
    <property type="match status" value="1"/>
</dbReference>
<dbReference type="RefSeq" id="WP_152808893.1">
    <property type="nucleotide sequence ID" value="NZ_WHNW01000002.1"/>
</dbReference>
<evidence type="ECO:0000256" key="1">
    <source>
        <dbReference type="ARBA" id="ARBA00004167"/>
    </source>
</evidence>